<comment type="subcellular location">
    <subcellularLocation>
        <location evidence="1 7">Cell outer membrane</location>
        <topology evidence="1 7">Multi-pass membrane protein</topology>
    </subcellularLocation>
</comment>
<dbReference type="NCBIfam" id="TIGR04057">
    <property type="entry name" value="SusC_RagA_signa"/>
    <property type="match status" value="1"/>
</dbReference>
<evidence type="ECO:0000256" key="3">
    <source>
        <dbReference type="ARBA" id="ARBA00022452"/>
    </source>
</evidence>
<dbReference type="InterPro" id="IPR037066">
    <property type="entry name" value="Plug_dom_sf"/>
</dbReference>
<evidence type="ECO:0000313" key="10">
    <source>
        <dbReference type="EMBL" id="RWY53857.1"/>
    </source>
</evidence>
<dbReference type="InterPro" id="IPR008969">
    <property type="entry name" value="CarboxyPept-like_regulatory"/>
</dbReference>
<comment type="caution">
    <text evidence="10">The sequence shown here is derived from an EMBL/GenBank/DDBJ whole genome shotgun (WGS) entry which is preliminary data.</text>
</comment>
<dbReference type="Proteomes" id="UP000286701">
    <property type="component" value="Unassembled WGS sequence"/>
</dbReference>
<dbReference type="InterPro" id="IPR036942">
    <property type="entry name" value="Beta-barrel_TonB_sf"/>
</dbReference>
<dbReference type="InterPro" id="IPR023997">
    <property type="entry name" value="TonB-dep_OMP_SusC/RagA_CS"/>
</dbReference>
<protein>
    <submittedName>
        <fullName evidence="10">TonB-dependent receptor</fullName>
    </submittedName>
</protein>
<organism evidence="10 11">
    <name type="scientific">Mucilaginibacter gilvus</name>
    <dbReference type="NCBI Taxonomy" id="2305909"/>
    <lineage>
        <taxon>Bacteria</taxon>
        <taxon>Pseudomonadati</taxon>
        <taxon>Bacteroidota</taxon>
        <taxon>Sphingobacteriia</taxon>
        <taxon>Sphingobacteriales</taxon>
        <taxon>Sphingobacteriaceae</taxon>
        <taxon>Mucilaginibacter</taxon>
    </lineage>
</organism>
<feature type="domain" description="TonB-dependent receptor plug" evidence="9">
    <location>
        <begin position="147"/>
        <end position="252"/>
    </location>
</feature>
<evidence type="ECO:0000256" key="2">
    <source>
        <dbReference type="ARBA" id="ARBA00022448"/>
    </source>
</evidence>
<keyword evidence="3 7" id="KW-1134">Transmembrane beta strand</keyword>
<keyword evidence="2 7" id="KW-0813">Transport</keyword>
<feature type="signal peptide" evidence="8">
    <location>
        <begin position="1"/>
        <end position="33"/>
    </location>
</feature>
<dbReference type="GO" id="GO:0009279">
    <property type="term" value="C:cell outer membrane"/>
    <property type="evidence" value="ECO:0007669"/>
    <property type="project" value="UniProtKB-SubCell"/>
</dbReference>
<dbReference type="InterPro" id="IPR023996">
    <property type="entry name" value="TonB-dep_OMP_SusC/RagA"/>
</dbReference>
<dbReference type="NCBIfam" id="TIGR04056">
    <property type="entry name" value="OMP_RagA_SusC"/>
    <property type="match status" value="1"/>
</dbReference>
<comment type="similarity">
    <text evidence="7">Belongs to the TonB-dependent receptor family.</text>
</comment>
<keyword evidence="5 7" id="KW-0472">Membrane</keyword>
<evidence type="ECO:0000313" key="11">
    <source>
        <dbReference type="Proteomes" id="UP000286701"/>
    </source>
</evidence>
<dbReference type="SUPFAM" id="SSF56935">
    <property type="entry name" value="Porins"/>
    <property type="match status" value="1"/>
</dbReference>
<dbReference type="EMBL" id="SBIW01000003">
    <property type="protein sequence ID" value="RWY53857.1"/>
    <property type="molecule type" value="Genomic_DNA"/>
</dbReference>
<evidence type="ECO:0000256" key="1">
    <source>
        <dbReference type="ARBA" id="ARBA00004571"/>
    </source>
</evidence>
<dbReference type="FunFam" id="2.60.40.1120:FF:000003">
    <property type="entry name" value="Outer membrane protein Omp121"/>
    <property type="match status" value="1"/>
</dbReference>
<name>A0A444MQI5_9SPHI</name>
<evidence type="ECO:0000256" key="7">
    <source>
        <dbReference type="PROSITE-ProRule" id="PRU01360"/>
    </source>
</evidence>
<dbReference type="RefSeq" id="WP_128533290.1">
    <property type="nucleotide sequence ID" value="NZ_SBIW01000003.1"/>
</dbReference>
<dbReference type="Gene3D" id="2.40.170.20">
    <property type="entry name" value="TonB-dependent receptor, beta-barrel domain"/>
    <property type="match status" value="1"/>
</dbReference>
<keyword evidence="11" id="KW-1185">Reference proteome</keyword>
<dbReference type="SUPFAM" id="SSF49464">
    <property type="entry name" value="Carboxypeptidase regulatory domain-like"/>
    <property type="match status" value="1"/>
</dbReference>
<keyword evidence="10" id="KW-0675">Receptor</keyword>
<keyword evidence="8" id="KW-0732">Signal</keyword>
<accession>A0A444MQI5</accession>
<evidence type="ECO:0000256" key="6">
    <source>
        <dbReference type="ARBA" id="ARBA00023237"/>
    </source>
</evidence>
<dbReference type="InterPro" id="IPR039426">
    <property type="entry name" value="TonB-dep_rcpt-like"/>
</dbReference>
<dbReference type="FunFam" id="2.170.130.10:FF:000003">
    <property type="entry name" value="SusC/RagA family TonB-linked outer membrane protein"/>
    <property type="match status" value="1"/>
</dbReference>
<evidence type="ECO:0000256" key="4">
    <source>
        <dbReference type="ARBA" id="ARBA00022692"/>
    </source>
</evidence>
<dbReference type="Gene3D" id="2.170.130.10">
    <property type="entry name" value="TonB-dependent receptor, plug domain"/>
    <property type="match status" value="1"/>
</dbReference>
<dbReference type="Pfam" id="PF07715">
    <property type="entry name" value="Plug"/>
    <property type="match status" value="1"/>
</dbReference>
<gene>
    <name evidence="10" type="ORF">EPL05_07250</name>
</gene>
<dbReference type="OrthoDB" id="9768177at2"/>
<proteinExistence type="inferred from homology"/>
<keyword evidence="4 7" id="KW-0812">Transmembrane</keyword>
<reference evidence="10 11" key="1">
    <citation type="submission" date="2019-01" db="EMBL/GenBank/DDBJ databases">
        <title>Mucilaginibacter antarcticum sp. nov., isolated from antarctic soil.</title>
        <authorList>
            <person name="Yan Y.-Q."/>
            <person name="Du Z.-J."/>
        </authorList>
    </citation>
    <scope>NUCLEOTIDE SEQUENCE [LARGE SCALE GENOMIC DNA]</scope>
    <source>
        <strain evidence="10 11">F01003</strain>
    </source>
</reference>
<dbReference type="Gene3D" id="2.60.40.1120">
    <property type="entry name" value="Carboxypeptidase-like, regulatory domain"/>
    <property type="match status" value="1"/>
</dbReference>
<dbReference type="AlphaFoldDB" id="A0A444MQI5"/>
<evidence type="ECO:0000259" key="9">
    <source>
        <dbReference type="Pfam" id="PF07715"/>
    </source>
</evidence>
<dbReference type="InterPro" id="IPR012910">
    <property type="entry name" value="Plug_dom"/>
</dbReference>
<keyword evidence="6 7" id="KW-0998">Cell outer membrane</keyword>
<sequence>MKKTLLKKKSIVKKPQFYLGSIALLFFSGLSSAHNLTGVINTHPYAFVKSTNENTVTIKGKVTDRLDGQSLPGVSVKIKGTKIGTVTDVNGNFSLQADDNAVLVFSYIGYDAVEVAVNGKSDISVSLQSSSKNLNEVVVVGYGTQKKTSTTAAVSTLAVKDIVQKPVVNLTNSLVGRVSGVIARQGNGEPGQDGSQITIRGAATTGRTGALTVVDGVPRDFSRLDPNTIATLTVLKDAAAVAPYGVAGANGVILITTKQGKAGKPQLTYNGYYGFQNPTVIPKFVDAVQYARLKNEAAVNDAPIGAVVNLPYTDRDIELFGNGQDPDGHPNGQPIKDIIRKNAPIQYHNFTLSGGTDDVKYFASLGYNRQDGMWSTTYINKFNGSLGLTAKATQSTTVDIKVNGYQEDQHYPGQGAGTIYRQAYRQPPISPVRYSNGLAAAYIGQSLYGEIYGSGYEQTKINSLFTQLSIDQKLPLKGLSIKGVVSFDKGKDPLDFSPVQNSITRKYNIPIPFATAQLPAGVTQYGPGVNYLYPISFQGQAKPLFRQTYNDNNMRTYQGILNYAGTFGKSEFTGLFVAESRNVQWQTFYAERVNYDLTFDELDFGGTAPADSRVGGVSGGQKQLGYVYRFNYGYAGKYFVEAAGRYDGSYVFAPGHRFGFFPAFSLGWRLSEEKFIKDNFSWIDNLKLRASYGQSGNYPSGGQYQYLSQFGVNANSSVIGGSTTQGVSENLQGNPAITWERAKKTDIGFEGSFWNGALGIEADYFYEKRSNFLVNQVGVIPAEYGVTLGQVNGGILSNRGVDLTLSTFKQFENGLRLDVRGTFTFAKSNVIQKFENASTFNNPNRRETGRPLGEQFGLVSAGYYTLDDFVDPTLKSLTLKPGIPVPNYGAVKPGDIKYADINSASFDGKPDGKVDANDRTDIGNPEIPQIIYSLAPHLTYKNFDLDLLFQGTGRSNLQLGGFYAFPFNESGSATQLVYLDHWSPTNPNAAYPRVQATPSSNNTQFSTHWMRNNAYIRLKSAELGYTFSKKVLGKAFSSLRIYSAGQNLFLWTPWMKEKIDPENAGNFQNYFQQKVITFGLNATF</sequence>
<evidence type="ECO:0000256" key="5">
    <source>
        <dbReference type="ARBA" id="ARBA00023136"/>
    </source>
</evidence>
<dbReference type="Pfam" id="PF13715">
    <property type="entry name" value="CarbopepD_reg_2"/>
    <property type="match status" value="1"/>
</dbReference>
<evidence type="ECO:0000256" key="8">
    <source>
        <dbReference type="SAM" id="SignalP"/>
    </source>
</evidence>
<dbReference type="PROSITE" id="PS52016">
    <property type="entry name" value="TONB_DEPENDENT_REC_3"/>
    <property type="match status" value="1"/>
</dbReference>
<feature type="chain" id="PRO_5019580772" evidence="8">
    <location>
        <begin position="34"/>
        <end position="1084"/>
    </location>
</feature>